<gene>
    <name evidence="1 3" type="primary">Brsk2</name>
    <name evidence="1" type="ORF">rCG_48403</name>
</gene>
<keyword evidence="1" id="KW-0808">Transferase</keyword>
<proteinExistence type="predicted"/>
<sequence>MWLGFLYIEQNQTPVITAKPRSTNGKG</sequence>
<dbReference type="AlphaFoldDB" id="A6HY31"/>
<accession>A6HY31</accession>
<reference evidence="2" key="1">
    <citation type="submission" date="2005-09" db="EMBL/GenBank/DDBJ databases">
        <authorList>
            <person name="Mural R.J."/>
            <person name="Li P.W."/>
            <person name="Adams M.D."/>
            <person name="Amanatides P.G."/>
            <person name="Baden-Tillson H."/>
            <person name="Barnstead M."/>
            <person name="Chin S.H."/>
            <person name="Dew I."/>
            <person name="Evans C.A."/>
            <person name="Ferriera S."/>
            <person name="Flanigan M."/>
            <person name="Fosler C."/>
            <person name="Glodek A."/>
            <person name="Gu Z."/>
            <person name="Holt R.A."/>
            <person name="Jennings D."/>
            <person name="Kraft C.L."/>
            <person name="Lu F."/>
            <person name="Nguyen T."/>
            <person name="Nusskern D.R."/>
            <person name="Pfannkoch C.M."/>
            <person name="Sitter C."/>
            <person name="Sutton G.G."/>
            <person name="Venter J.C."/>
            <person name="Wang Z."/>
            <person name="Woodage T."/>
            <person name="Zheng X.H."/>
            <person name="Zhong F."/>
        </authorList>
    </citation>
    <scope>NUCLEOTIDE SEQUENCE [LARGE SCALE GENOMIC DNA]</scope>
    <source>
        <strain>BN</strain>
        <strain evidence="2">Sprague-Dawley</strain>
    </source>
</reference>
<evidence type="ECO:0000313" key="1">
    <source>
        <dbReference type="EMBL" id="EDM12110.1"/>
    </source>
</evidence>
<feature type="non-terminal residue" evidence="1">
    <location>
        <position position="27"/>
    </location>
</feature>
<dbReference type="Proteomes" id="UP000234681">
    <property type="component" value="Chromosome 1"/>
</dbReference>
<name>A6HY31_RAT</name>
<evidence type="ECO:0000313" key="3">
    <source>
        <dbReference type="RGD" id="1566256"/>
    </source>
</evidence>
<dbReference type="EMBL" id="CH473953">
    <property type="protein sequence ID" value="EDM12110.1"/>
    <property type="molecule type" value="Genomic_DNA"/>
</dbReference>
<dbReference type="GO" id="GO:0016301">
    <property type="term" value="F:kinase activity"/>
    <property type="evidence" value="ECO:0007669"/>
    <property type="project" value="UniProtKB-KW"/>
</dbReference>
<protein>
    <submittedName>
        <fullName evidence="1">Brain serine/threonine kinase 2, isoform CRA_b</fullName>
    </submittedName>
</protein>
<keyword evidence="1" id="KW-0418">Kinase</keyword>
<evidence type="ECO:0000313" key="2">
    <source>
        <dbReference type="Proteomes" id="UP000234681"/>
    </source>
</evidence>
<dbReference type="RGD" id="1566256">
    <property type="gene designation" value="Brsk2"/>
</dbReference>
<organism evidence="1 2">
    <name type="scientific">Rattus norvegicus</name>
    <name type="common">Rat</name>
    <dbReference type="NCBI Taxonomy" id="10116"/>
    <lineage>
        <taxon>Eukaryota</taxon>
        <taxon>Metazoa</taxon>
        <taxon>Chordata</taxon>
        <taxon>Craniata</taxon>
        <taxon>Vertebrata</taxon>
        <taxon>Euteleostomi</taxon>
        <taxon>Mammalia</taxon>
        <taxon>Eutheria</taxon>
        <taxon>Euarchontoglires</taxon>
        <taxon>Glires</taxon>
        <taxon>Rodentia</taxon>
        <taxon>Myomorpha</taxon>
        <taxon>Muroidea</taxon>
        <taxon>Muridae</taxon>
        <taxon>Murinae</taxon>
        <taxon>Rattus</taxon>
    </lineage>
</organism>